<feature type="transmembrane region" description="Helical" evidence="1">
    <location>
        <begin position="21"/>
        <end position="42"/>
    </location>
</feature>
<proteinExistence type="predicted"/>
<organism evidence="2 3">
    <name type="scientific">Metamycoplasma neophronis</name>
    <dbReference type="NCBI Taxonomy" id="872983"/>
    <lineage>
        <taxon>Bacteria</taxon>
        <taxon>Bacillati</taxon>
        <taxon>Mycoplasmatota</taxon>
        <taxon>Mycoplasmoidales</taxon>
        <taxon>Metamycoplasmataceae</taxon>
        <taxon>Metamycoplasma</taxon>
    </lineage>
</organism>
<evidence type="ECO:0000313" key="3">
    <source>
        <dbReference type="Proteomes" id="UP000316851"/>
    </source>
</evidence>
<evidence type="ECO:0000313" key="2">
    <source>
        <dbReference type="EMBL" id="TPR54280.1"/>
    </source>
</evidence>
<reference evidence="2" key="1">
    <citation type="submission" date="2019-06" db="EMBL/GenBank/DDBJ databases">
        <title>Mycoplasma neophronis type strain whole genome sequence.</title>
        <authorList>
            <person name="Spergser J."/>
        </authorList>
    </citation>
    <scope>NUCLEOTIDE SEQUENCE [LARGE SCALE GENOMIC DNA]</scope>
    <source>
        <strain evidence="2">DSM 24097</strain>
    </source>
</reference>
<name>A0ABY2Z079_9BACT</name>
<evidence type="ECO:0008006" key="4">
    <source>
        <dbReference type="Google" id="ProtNLM"/>
    </source>
</evidence>
<keyword evidence="3" id="KW-1185">Reference proteome</keyword>
<feature type="transmembrane region" description="Helical" evidence="1">
    <location>
        <begin position="54"/>
        <end position="75"/>
    </location>
</feature>
<evidence type="ECO:0000256" key="1">
    <source>
        <dbReference type="SAM" id="Phobius"/>
    </source>
</evidence>
<keyword evidence="1" id="KW-0812">Transmembrane</keyword>
<keyword evidence="1" id="KW-0472">Membrane</keyword>
<gene>
    <name evidence="2" type="ORF">FJR74_00670</name>
</gene>
<keyword evidence="1" id="KW-1133">Transmembrane helix</keyword>
<dbReference type="EMBL" id="VHHP01000002">
    <property type="protein sequence ID" value="TPR54280.1"/>
    <property type="molecule type" value="Genomic_DNA"/>
</dbReference>
<protein>
    <recommendedName>
        <fullName evidence="4">Phage abortive infection protein</fullName>
    </recommendedName>
</protein>
<comment type="caution">
    <text evidence="2">The sequence shown here is derived from an EMBL/GenBank/DDBJ whole genome shotgun (WGS) entry which is preliminary data.</text>
</comment>
<accession>A0ABY2Z079</accession>
<dbReference type="Proteomes" id="UP000316851">
    <property type="component" value="Unassembled WGS sequence"/>
</dbReference>
<dbReference type="RefSeq" id="WP_140914625.1">
    <property type="nucleotide sequence ID" value="NZ_VHHP01000002.1"/>
</dbReference>
<sequence>MDKNKERKAKFKNGFFNFLGFLAVAAFLVIGIILMIAGAQVLGQLNKASQITCYVFGSIFLVLFILIIVKLILIIKAENLYEKQAIDTDALFKNSVLSEEEAKIHEEFKTNYANLQSAVNIYFGFMYELEKKQFKRDSIHITNPEVRALIEKMIIETTKEYGLFDLYLAIDFTKSLNKKFVWKGDFKKYKTYFQYIRSIIHCCDDFIYDTFITVKKSE</sequence>